<evidence type="ECO:0000313" key="3">
    <source>
        <dbReference type="Proteomes" id="UP000242444"/>
    </source>
</evidence>
<keyword evidence="3" id="KW-1185">Reference proteome</keyword>
<proteinExistence type="predicted"/>
<dbReference type="PANTHER" id="PTHR38011:SF2">
    <property type="entry name" value="BIFUNCTIONAL DEAMINASE-REDUCTASE DOMAIN PROTEIN"/>
    <property type="match status" value="1"/>
</dbReference>
<dbReference type="Proteomes" id="UP000242444">
    <property type="component" value="Unassembled WGS sequence"/>
</dbReference>
<protein>
    <submittedName>
        <fullName evidence="2">Deaminase</fullName>
    </submittedName>
</protein>
<evidence type="ECO:0000313" key="2">
    <source>
        <dbReference type="EMBL" id="OZM72006.1"/>
    </source>
</evidence>
<dbReference type="RefSeq" id="WP_094863962.1">
    <property type="nucleotide sequence ID" value="NZ_NKYE01000010.1"/>
</dbReference>
<name>A0A263D3I2_9PSEU</name>
<reference evidence="2 3" key="1">
    <citation type="submission" date="2017-07" db="EMBL/GenBank/DDBJ databases">
        <title>Amycolatopsis antarcticus sp. nov., isolated from the surface of an Antarcticus brown macroalga.</title>
        <authorList>
            <person name="Wang J."/>
            <person name="Leiva S."/>
            <person name="Huang J."/>
            <person name="Huang Y."/>
        </authorList>
    </citation>
    <scope>NUCLEOTIDE SEQUENCE [LARGE SCALE GENOMIC DNA]</scope>
    <source>
        <strain evidence="2 3">AU-G6</strain>
    </source>
</reference>
<feature type="domain" description="Bacterial bifunctional deaminase-reductase C-terminal" evidence="1">
    <location>
        <begin position="2"/>
        <end position="185"/>
    </location>
</feature>
<dbReference type="GO" id="GO:0008703">
    <property type="term" value="F:5-amino-6-(5-phosphoribosylamino)uracil reductase activity"/>
    <property type="evidence" value="ECO:0007669"/>
    <property type="project" value="InterPro"/>
</dbReference>
<dbReference type="InterPro" id="IPR002734">
    <property type="entry name" value="RibDG_C"/>
</dbReference>
<evidence type="ECO:0000259" key="1">
    <source>
        <dbReference type="Pfam" id="PF01872"/>
    </source>
</evidence>
<dbReference type="EMBL" id="NKYE01000010">
    <property type="protein sequence ID" value="OZM72006.1"/>
    <property type="molecule type" value="Genomic_DNA"/>
</dbReference>
<sequence length="193" mass="20948">MRKIVVTENISLDGVMQAPAMPDEDLRDGFPHGGWANRYFDQVMADYMTADADQEGCLLLGRRTYEGMAANWPHMPADNPFTQWINAMPKFVASGTLTGPLDWNATLLDGDLGEAVRELKAGEGPDLTVLGSGVLVRSLREHGLIDEYLLSIHPLLLGTGVRLFPDGAAADLELVDSVTTTTGVLIARLRRVG</sequence>
<organism evidence="2 3">
    <name type="scientific">Amycolatopsis antarctica</name>
    <dbReference type="NCBI Taxonomy" id="1854586"/>
    <lineage>
        <taxon>Bacteria</taxon>
        <taxon>Bacillati</taxon>
        <taxon>Actinomycetota</taxon>
        <taxon>Actinomycetes</taxon>
        <taxon>Pseudonocardiales</taxon>
        <taxon>Pseudonocardiaceae</taxon>
        <taxon>Amycolatopsis</taxon>
    </lineage>
</organism>
<dbReference type="PANTHER" id="PTHR38011">
    <property type="entry name" value="DIHYDROFOLATE REDUCTASE FAMILY PROTEIN (AFU_ORTHOLOGUE AFUA_8G06820)"/>
    <property type="match status" value="1"/>
</dbReference>
<dbReference type="InterPro" id="IPR050765">
    <property type="entry name" value="Riboflavin_Biosynth_HTPR"/>
</dbReference>
<dbReference type="SUPFAM" id="SSF53597">
    <property type="entry name" value="Dihydrofolate reductase-like"/>
    <property type="match status" value="1"/>
</dbReference>
<dbReference type="InParanoid" id="A0A263D3I2"/>
<dbReference type="Pfam" id="PF01872">
    <property type="entry name" value="RibD_C"/>
    <property type="match status" value="1"/>
</dbReference>
<dbReference type="Gene3D" id="3.40.430.10">
    <property type="entry name" value="Dihydrofolate Reductase, subunit A"/>
    <property type="match status" value="1"/>
</dbReference>
<dbReference type="AlphaFoldDB" id="A0A263D3I2"/>
<dbReference type="InterPro" id="IPR024072">
    <property type="entry name" value="DHFR-like_dom_sf"/>
</dbReference>
<comment type="caution">
    <text evidence="2">The sequence shown here is derived from an EMBL/GenBank/DDBJ whole genome shotgun (WGS) entry which is preliminary data.</text>
</comment>
<dbReference type="GO" id="GO:0009231">
    <property type="term" value="P:riboflavin biosynthetic process"/>
    <property type="evidence" value="ECO:0007669"/>
    <property type="project" value="InterPro"/>
</dbReference>
<dbReference type="OrthoDB" id="7342392at2"/>
<gene>
    <name evidence="2" type="ORF">CFN78_17890</name>
</gene>
<accession>A0A263D3I2</accession>